<sequence length="53" mass="6361">MPHLAPMSWIIITAMFWACLLMLISLSWWQQSPKFHPLPRLSSQKPHKSKWSW</sequence>
<evidence type="ECO:0000313" key="2">
    <source>
        <dbReference type="EMBL" id="AMA06953.1"/>
    </source>
</evidence>
<feature type="transmembrane region" description="Helical" evidence="1">
    <location>
        <begin position="6"/>
        <end position="29"/>
    </location>
</feature>
<name>A0A140CAI1_SIPNU</name>
<proteinExistence type="predicted"/>
<gene>
    <name evidence="2" type="primary">ATP8</name>
</gene>
<protein>
    <submittedName>
        <fullName evidence="2">ATP synthase F0 subunit 8</fullName>
    </submittedName>
</protein>
<reference evidence="2" key="1">
    <citation type="submission" date="2015-02" db="EMBL/GenBank/DDBJ databases">
        <title>Comparison analysis of Sipunculus nudus in different places with an integrated molecular and morphological approach.</title>
        <authorList>
            <person name="Song S."/>
            <person name="Qin Y."/>
            <person name="Ding S."/>
        </authorList>
    </citation>
    <scope>NUCLEOTIDE SEQUENCE</scope>
</reference>
<keyword evidence="1" id="KW-0472">Membrane</keyword>
<evidence type="ECO:0000256" key="1">
    <source>
        <dbReference type="SAM" id="Phobius"/>
    </source>
</evidence>
<geneLocation type="mitochondrion" evidence="2"/>
<keyword evidence="1" id="KW-1133">Transmembrane helix</keyword>
<organism evidence="2">
    <name type="scientific">Sipunculus nudus</name>
    <name type="common">Sipunculan worm</name>
    <dbReference type="NCBI Taxonomy" id="6446"/>
    <lineage>
        <taxon>Eukaryota</taxon>
        <taxon>Metazoa</taxon>
        <taxon>Spiralia</taxon>
        <taxon>Lophotrochozoa</taxon>
        <taxon>Annelida</taxon>
        <taxon>Sipuncula</taxon>
        <taxon>Sipunculidea</taxon>
        <taxon>Golfingiida</taxon>
        <taxon>Sipunculidae</taxon>
        <taxon>Sipunculus</taxon>
    </lineage>
</organism>
<keyword evidence="1" id="KW-0812">Transmembrane</keyword>
<dbReference type="AlphaFoldDB" id="A0A140CAI1"/>
<keyword evidence="2" id="KW-0496">Mitochondrion</keyword>
<accession>A0A140CAI1</accession>
<dbReference type="EMBL" id="KP751904">
    <property type="protein sequence ID" value="AMA06953.1"/>
    <property type="molecule type" value="Genomic_DNA"/>
</dbReference>